<feature type="region of interest" description="Disordered" evidence="1">
    <location>
        <begin position="383"/>
        <end position="453"/>
    </location>
</feature>
<organism evidence="3 4">
    <name type="scientific">Actinomortierella ambigua</name>
    <dbReference type="NCBI Taxonomy" id="1343610"/>
    <lineage>
        <taxon>Eukaryota</taxon>
        <taxon>Fungi</taxon>
        <taxon>Fungi incertae sedis</taxon>
        <taxon>Mucoromycota</taxon>
        <taxon>Mortierellomycotina</taxon>
        <taxon>Mortierellomycetes</taxon>
        <taxon>Mortierellales</taxon>
        <taxon>Mortierellaceae</taxon>
        <taxon>Actinomortierella</taxon>
    </lineage>
</organism>
<keyword evidence="2" id="KW-0472">Membrane</keyword>
<evidence type="ECO:0000256" key="1">
    <source>
        <dbReference type="SAM" id="MobiDB-lite"/>
    </source>
</evidence>
<proteinExistence type="predicted"/>
<gene>
    <name evidence="3" type="ORF">DFQ27_004809</name>
</gene>
<evidence type="ECO:0000256" key="2">
    <source>
        <dbReference type="SAM" id="Phobius"/>
    </source>
</evidence>
<evidence type="ECO:0000313" key="3">
    <source>
        <dbReference type="EMBL" id="KAG0258076.1"/>
    </source>
</evidence>
<comment type="caution">
    <text evidence="3">The sequence shown here is derived from an EMBL/GenBank/DDBJ whole genome shotgun (WGS) entry which is preliminary data.</text>
</comment>
<keyword evidence="2" id="KW-0812">Transmembrane</keyword>
<dbReference type="OrthoDB" id="2384862at2759"/>
<dbReference type="EMBL" id="JAAAJB010000338">
    <property type="protein sequence ID" value="KAG0258076.1"/>
    <property type="molecule type" value="Genomic_DNA"/>
</dbReference>
<reference evidence="3" key="1">
    <citation type="journal article" date="2020" name="Fungal Divers.">
        <title>Resolving the Mortierellaceae phylogeny through synthesis of multi-gene phylogenetics and phylogenomics.</title>
        <authorList>
            <person name="Vandepol N."/>
            <person name="Liber J."/>
            <person name="Desiro A."/>
            <person name="Na H."/>
            <person name="Kennedy M."/>
            <person name="Barry K."/>
            <person name="Grigoriev I.V."/>
            <person name="Miller A.N."/>
            <person name="O'Donnell K."/>
            <person name="Stajich J.E."/>
            <person name="Bonito G."/>
        </authorList>
    </citation>
    <scope>NUCLEOTIDE SEQUENCE</scope>
    <source>
        <strain evidence="3">BC1065</strain>
    </source>
</reference>
<keyword evidence="2" id="KW-1133">Transmembrane helix</keyword>
<accession>A0A9P6U3J4</accession>
<name>A0A9P6U3J4_9FUNG</name>
<protein>
    <submittedName>
        <fullName evidence="3">Uncharacterized protein</fullName>
    </submittedName>
</protein>
<feature type="region of interest" description="Disordered" evidence="1">
    <location>
        <begin position="322"/>
        <end position="346"/>
    </location>
</feature>
<feature type="transmembrane region" description="Helical" evidence="2">
    <location>
        <begin position="69"/>
        <end position="88"/>
    </location>
</feature>
<sequence>MAPPALAILKHLNAAQLVQNILKSLPASMVISLNAWAVSAWLKATILINSQPRWLFRKKRWSEGEMRAISCYYLVVAYLMLRVVRVTSRLTKRPGRPYGDFFRHTRPLMGAVVLFSLSTMLFDELFMFYILRKFGLEKRRILITGRPLDKDAVAADDDCCICYGAMLDDEDVAETEAFMASFGLPGLMSKETDHVLENFCVVKSHVAHRGCIRKWHNYGPKGYRPMDAFRAFQWRAGGDGGAATTVGANPVLAGMTLNLTANDANLPQRLFLGPRHGLRWLLSLPLRYGGPIIDEPLRIPLMTTANTTILTGGVTGTVVAERSGEDRDDQELGGSSSNPSAGTIHLPTEEEMDDGLDMIPVLDHAAEILDTEYAAAEALAAAEAATPPSPLRTAADEAEGAEPNYRQHSEPLTHTHPQQTNLDDVHPNNAAISPPPTPRVQENEYTRGHNAGRNTCPACRQPLILQFVDLAQGRQEMTRLEKVWAFGRDLTKFSDWRGLVLRSGITAGWVAVTIIGGKLRIRALDRSLAQSQRNRGLASISASAATAAAAAAAAAVSSS</sequence>
<evidence type="ECO:0000313" key="4">
    <source>
        <dbReference type="Proteomes" id="UP000807716"/>
    </source>
</evidence>
<dbReference type="AlphaFoldDB" id="A0A9P6U3J4"/>
<dbReference type="Proteomes" id="UP000807716">
    <property type="component" value="Unassembled WGS sequence"/>
</dbReference>
<keyword evidence="4" id="KW-1185">Reference proteome</keyword>
<feature type="transmembrane region" description="Helical" evidence="2">
    <location>
        <begin position="108"/>
        <end position="131"/>
    </location>
</feature>